<dbReference type="OrthoDB" id="1454686at2"/>
<dbReference type="Proteomes" id="UP000199153">
    <property type="component" value="Unassembled WGS sequence"/>
</dbReference>
<accession>A0A1I5DH44</accession>
<gene>
    <name evidence="1" type="ORF">SAMN05660413_03333</name>
</gene>
<organism evidence="1 2">
    <name type="scientific">Salegentibacter flavus</name>
    <dbReference type="NCBI Taxonomy" id="287099"/>
    <lineage>
        <taxon>Bacteria</taxon>
        <taxon>Pseudomonadati</taxon>
        <taxon>Bacteroidota</taxon>
        <taxon>Flavobacteriia</taxon>
        <taxon>Flavobacteriales</taxon>
        <taxon>Flavobacteriaceae</taxon>
        <taxon>Salegentibacter</taxon>
    </lineage>
</organism>
<keyword evidence="2" id="KW-1185">Reference proteome</keyword>
<dbReference type="RefSeq" id="WP_093411589.1">
    <property type="nucleotide sequence ID" value="NZ_FOVL01000036.1"/>
</dbReference>
<name>A0A1I5DH44_9FLAO</name>
<evidence type="ECO:0000313" key="2">
    <source>
        <dbReference type="Proteomes" id="UP000199153"/>
    </source>
</evidence>
<dbReference type="AlphaFoldDB" id="A0A1I5DH44"/>
<protein>
    <submittedName>
        <fullName evidence="1">Uncharacterized protein</fullName>
    </submittedName>
</protein>
<proteinExistence type="predicted"/>
<evidence type="ECO:0000313" key="1">
    <source>
        <dbReference type="EMBL" id="SFN98447.1"/>
    </source>
</evidence>
<reference evidence="1 2" key="1">
    <citation type="submission" date="2016-10" db="EMBL/GenBank/DDBJ databases">
        <authorList>
            <person name="de Groot N.N."/>
        </authorList>
    </citation>
    <scope>NUCLEOTIDE SEQUENCE [LARGE SCALE GENOMIC DNA]</scope>
    <source>
        <strain evidence="1 2">DSM 17794</strain>
    </source>
</reference>
<dbReference type="EMBL" id="FOVL01000036">
    <property type="protein sequence ID" value="SFN98447.1"/>
    <property type="molecule type" value="Genomic_DNA"/>
</dbReference>
<sequence length="66" mass="7558">MINYQKISSFSLTGRFSRKYEKLGIFSCSKDDDNDTNGESDFISATINEENWNGAPEVYLDQEKIP</sequence>